<feature type="compositionally biased region" description="Basic and acidic residues" evidence="1">
    <location>
        <begin position="81"/>
        <end position="97"/>
    </location>
</feature>
<sequence>LTWNSSQCGSNGREEKQGEAAAVKAPGTPGAVDMGTTTEGLGRWPSLRGLMWALGHLLILILCLDMALAVDWGPQTTTKAPSEDLRGKKSELEERRWRMMTSVTLPAAAGTP</sequence>
<feature type="region of interest" description="Disordered" evidence="1">
    <location>
        <begin position="74"/>
        <end position="112"/>
    </location>
</feature>
<name>A0A7R8ZS33_9CRUS</name>
<feature type="transmembrane region" description="Helical" evidence="2">
    <location>
        <begin position="50"/>
        <end position="70"/>
    </location>
</feature>
<dbReference type="AlphaFoldDB" id="A0A7R8ZS33"/>
<feature type="region of interest" description="Disordered" evidence="1">
    <location>
        <begin position="1"/>
        <end position="38"/>
    </location>
</feature>
<dbReference type="EMBL" id="OB670368">
    <property type="protein sequence ID" value="CAD7234905.1"/>
    <property type="molecule type" value="Genomic_DNA"/>
</dbReference>
<proteinExistence type="predicted"/>
<keyword evidence="2" id="KW-0812">Transmembrane</keyword>
<accession>A0A7R8ZS33</accession>
<evidence type="ECO:0000313" key="3">
    <source>
        <dbReference type="EMBL" id="CAD7234905.1"/>
    </source>
</evidence>
<reference evidence="3" key="1">
    <citation type="submission" date="2020-11" db="EMBL/GenBank/DDBJ databases">
        <authorList>
            <person name="Tran Van P."/>
        </authorList>
    </citation>
    <scope>NUCLEOTIDE SEQUENCE</scope>
</reference>
<protein>
    <submittedName>
        <fullName evidence="3">Uncharacterized protein</fullName>
    </submittedName>
</protein>
<feature type="non-terminal residue" evidence="3">
    <location>
        <position position="1"/>
    </location>
</feature>
<evidence type="ECO:0000256" key="2">
    <source>
        <dbReference type="SAM" id="Phobius"/>
    </source>
</evidence>
<feature type="compositionally biased region" description="Polar residues" evidence="1">
    <location>
        <begin position="1"/>
        <end position="10"/>
    </location>
</feature>
<evidence type="ECO:0000256" key="1">
    <source>
        <dbReference type="SAM" id="MobiDB-lite"/>
    </source>
</evidence>
<keyword evidence="2" id="KW-1133">Transmembrane helix</keyword>
<gene>
    <name evidence="3" type="ORF">CTOB1V02_LOCUS12721</name>
</gene>
<organism evidence="3">
    <name type="scientific">Cyprideis torosa</name>
    <dbReference type="NCBI Taxonomy" id="163714"/>
    <lineage>
        <taxon>Eukaryota</taxon>
        <taxon>Metazoa</taxon>
        <taxon>Ecdysozoa</taxon>
        <taxon>Arthropoda</taxon>
        <taxon>Crustacea</taxon>
        <taxon>Oligostraca</taxon>
        <taxon>Ostracoda</taxon>
        <taxon>Podocopa</taxon>
        <taxon>Podocopida</taxon>
        <taxon>Cytherocopina</taxon>
        <taxon>Cytheroidea</taxon>
        <taxon>Cytherideidae</taxon>
        <taxon>Cyprideis</taxon>
    </lineage>
</organism>
<keyword evidence="2" id="KW-0472">Membrane</keyword>